<comment type="caution">
    <text evidence="1">The sequence shown here is derived from an EMBL/GenBank/DDBJ whole genome shotgun (WGS) entry which is preliminary data.</text>
</comment>
<keyword evidence="2" id="KW-1185">Reference proteome</keyword>
<dbReference type="EMBL" id="MU277197">
    <property type="protein sequence ID" value="KAI0064749.1"/>
    <property type="molecule type" value="Genomic_DNA"/>
</dbReference>
<reference evidence="1" key="1">
    <citation type="submission" date="2021-03" db="EMBL/GenBank/DDBJ databases">
        <authorList>
            <consortium name="DOE Joint Genome Institute"/>
            <person name="Ahrendt S."/>
            <person name="Looney B.P."/>
            <person name="Miyauchi S."/>
            <person name="Morin E."/>
            <person name="Drula E."/>
            <person name="Courty P.E."/>
            <person name="Chicoki N."/>
            <person name="Fauchery L."/>
            <person name="Kohler A."/>
            <person name="Kuo A."/>
            <person name="Labutti K."/>
            <person name="Pangilinan J."/>
            <person name="Lipzen A."/>
            <person name="Riley R."/>
            <person name="Andreopoulos W."/>
            <person name="He G."/>
            <person name="Johnson J."/>
            <person name="Barry K.W."/>
            <person name="Grigoriev I.V."/>
            <person name="Nagy L."/>
            <person name="Hibbett D."/>
            <person name="Henrissat B."/>
            <person name="Matheny P.B."/>
            <person name="Labbe J."/>
            <person name="Martin F."/>
        </authorList>
    </citation>
    <scope>NUCLEOTIDE SEQUENCE</scope>
    <source>
        <strain evidence="1">HHB10654</strain>
    </source>
</reference>
<accession>A0ACB8T7A5</accession>
<proteinExistence type="predicted"/>
<dbReference type="Proteomes" id="UP000814140">
    <property type="component" value="Unassembled WGS sequence"/>
</dbReference>
<organism evidence="1 2">
    <name type="scientific">Artomyces pyxidatus</name>
    <dbReference type="NCBI Taxonomy" id="48021"/>
    <lineage>
        <taxon>Eukaryota</taxon>
        <taxon>Fungi</taxon>
        <taxon>Dikarya</taxon>
        <taxon>Basidiomycota</taxon>
        <taxon>Agaricomycotina</taxon>
        <taxon>Agaricomycetes</taxon>
        <taxon>Russulales</taxon>
        <taxon>Auriscalpiaceae</taxon>
        <taxon>Artomyces</taxon>
    </lineage>
</organism>
<evidence type="ECO:0000313" key="1">
    <source>
        <dbReference type="EMBL" id="KAI0064749.1"/>
    </source>
</evidence>
<reference evidence="1" key="2">
    <citation type="journal article" date="2022" name="New Phytol.">
        <title>Evolutionary transition to the ectomycorrhizal habit in the genomes of a hyperdiverse lineage of mushroom-forming fungi.</title>
        <authorList>
            <person name="Looney B."/>
            <person name="Miyauchi S."/>
            <person name="Morin E."/>
            <person name="Drula E."/>
            <person name="Courty P.E."/>
            <person name="Kohler A."/>
            <person name="Kuo A."/>
            <person name="LaButti K."/>
            <person name="Pangilinan J."/>
            <person name="Lipzen A."/>
            <person name="Riley R."/>
            <person name="Andreopoulos W."/>
            <person name="He G."/>
            <person name="Johnson J."/>
            <person name="Nolan M."/>
            <person name="Tritt A."/>
            <person name="Barry K.W."/>
            <person name="Grigoriev I.V."/>
            <person name="Nagy L.G."/>
            <person name="Hibbett D."/>
            <person name="Henrissat B."/>
            <person name="Matheny P.B."/>
            <person name="Labbe J."/>
            <person name="Martin F.M."/>
        </authorList>
    </citation>
    <scope>NUCLEOTIDE SEQUENCE</scope>
    <source>
        <strain evidence="1">HHB10654</strain>
    </source>
</reference>
<name>A0ACB8T7A5_9AGAM</name>
<protein>
    <submittedName>
        <fullName evidence="1">Uncharacterized protein</fullName>
    </submittedName>
</protein>
<evidence type="ECO:0000313" key="2">
    <source>
        <dbReference type="Proteomes" id="UP000814140"/>
    </source>
</evidence>
<sequence length="216" mass="24637">MPLPMSCHAPMPIRHMSVALLAVGFHVQFPSSPFIPNPHPVRTSLYPAHFYSISKVRDPRHVDHMFHGQPCRLLPRHGPPAPHPTMGPIFPSTPLWRTYVHTVDSNTPHTPPCFVGLSFSSRFIGPPQIYLYIRLVYFRPSFRMSRPLRHTAIFRTHTTTLGCSIHISPHHVDALPRWAQPLYLYSVALFSRRCASAYHIAAGRLGTRVPFSWIQE</sequence>
<gene>
    <name evidence="1" type="ORF">BV25DRAFT_184755</name>
</gene>